<gene>
    <name evidence="1" type="ORF">ZEAMMB73_Zm00001d037368</name>
</gene>
<organism evidence="1">
    <name type="scientific">Zea mays</name>
    <name type="common">Maize</name>
    <dbReference type="NCBI Taxonomy" id="4577"/>
    <lineage>
        <taxon>Eukaryota</taxon>
        <taxon>Viridiplantae</taxon>
        <taxon>Streptophyta</taxon>
        <taxon>Embryophyta</taxon>
        <taxon>Tracheophyta</taxon>
        <taxon>Spermatophyta</taxon>
        <taxon>Magnoliopsida</taxon>
        <taxon>Liliopsida</taxon>
        <taxon>Poales</taxon>
        <taxon>Poaceae</taxon>
        <taxon>PACMAD clade</taxon>
        <taxon>Panicoideae</taxon>
        <taxon>Andropogonodae</taxon>
        <taxon>Andropogoneae</taxon>
        <taxon>Tripsacinae</taxon>
        <taxon>Zea</taxon>
    </lineage>
</organism>
<reference evidence="1" key="1">
    <citation type="submission" date="2015-12" db="EMBL/GenBank/DDBJ databases">
        <title>Update maize B73 reference genome by single molecule sequencing technologies.</title>
        <authorList>
            <consortium name="Maize Genome Sequencing Project"/>
            <person name="Ware D."/>
        </authorList>
    </citation>
    <scope>NUCLEOTIDE SEQUENCE</scope>
    <source>
        <tissue evidence="1">Seedling</tissue>
    </source>
</reference>
<name>A0A1D6LX58_MAIZE</name>
<sequence>MCAPSLSLSSDVPFVFPAFVLFFLPNLLPPPTVAAVSRPTLVDAGLHRVLLRQRTCMSASFHPFLLYETLKVGGGEGWGSLICCLWYPFDGPASPVYMAFPYYDVDSDLEIHAGTTIGCSYLVFLALGYIRSVLRPHWRNGLHGV</sequence>
<evidence type="ECO:0000313" key="1">
    <source>
        <dbReference type="EMBL" id="AQK83793.1"/>
    </source>
</evidence>
<dbReference type="AlphaFoldDB" id="A0A1D6LX58"/>
<dbReference type="InParanoid" id="A0A1D6LX58"/>
<protein>
    <submittedName>
        <fullName evidence="1">Uncharacterized protein</fullName>
    </submittedName>
</protein>
<proteinExistence type="predicted"/>
<dbReference type="EMBL" id="CM000782">
    <property type="protein sequence ID" value="AQK83793.1"/>
    <property type="molecule type" value="Genomic_DNA"/>
</dbReference>
<accession>A0A1D6LX58</accession>